<dbReference type="GO" id="GO:0004483">
    <property type="term" value="F:methyltransferase cap1 activity"/>
    <property type="evidence" value="ECO:0007669"/>
    <property type="project" value="TreeGrafter"/>
</dbReference>
<keyword evidence="5 7" id="KW-0949">S-adenosyl-L-methionine</keyword>
<dbReference type="GO" id="GO:0005737">
    <property type="term" value="C:cytoplasm"/>
    <property type="evidence" value="ECO:0007669"/>
    <property type="project" value="TreeGrafter"/>
</dbReference>
<evidence type="ECO:0000259" key="8">
    <source>
        <dbReference type="PROSITE" id="PS51614"/>
    </source>
</evidence>
<evidence type="ECO:0000256" key="4">
    <source>
        <dbReference type="ARBA" id="ARBA00022679"/>
    </source>
</evidence>
<dbReference type="InterPro" id="IPR025807">
    <property type="entry name" value="Adrift-typ_MeTrfase"/>
</dbReference>
<keyword evidence="4 7" id="KW-0808">Transferase</keyword>
<organism evidence="9 10">
    <name type="scientific">Pyrocoelia pectoralis</name>
    <dbReference type="NCBI Taxonomy" id="417401"/>
    <lineage>
        <taxon>Eukaryota</taxon>
        <taxon>Metazoa</taxon>
        <taxon>Ecdysozoa</taxon>
        <taxon>Arthropoda</taxon>
        <taxon>Hexapoda</taxon>
        <taxon>Insecta</taxon>
        <taxon>Pterygota</taxon>
        <taxon>Neoptera</taxon>
        <taxon>Endopterygota</taxon>
        <taxon>Coleoptera</taxon>
        <taxon>Polyphaga</taxon>
        <taxon>Elateriformia</taxon>
        <taxon>Elateroidea</taxon>
        <taxon>Lampyridae</taxon>
        <taxon>Lampyrinae</taxon>
        <taxon>Pyrocoelia</taxon>
    </lineage>
</organism>
<accession>A0AAN7UUD4</accession>
<comment type="caution">
    <text evidence="9">The sequence shown here is derived from an EMBL/GenBank/DDBJ whole genome shotgun (WGS) entry which is preliminary data.</text>
</comment>
<dbReference type="PANTHER" id="PTHR16121:SF2">
    <property type="entry name" value="CAP-SPECIFIC MRNA (NUCLEOSIDE-2'-O-)-METHYLTRANSFERASE 2"/>
    <property type="match status" value="1"/>
</dbReference>
<dbReference type="AlphaFoldDB" id="A0AAN7UUD4"/>
<evidence type="ECO:0000256" key="3">
    <source>
        <dbReference type="ARBA" id="ARBA00022603"/>
    </source>
</evidence>
<dbReference type="Gene3D" id="3.40.50.12760">
    <property type="match status" value="1"/>
</dbReference>
<reference evidence="9 10" key="1">
    <citation type="journal article" date="2024" name="Insects">
        <title>An Improved Chromosome-Level Genome Assembly of the Firefly Pyrocoelia pectoralis.</title>
        <authorList>
            <person name="Fu X."/>
            <person name="Meyer-Rochow V.B."/>
            <person name="Ballantyne L."/>
            <person name="Zhu X."/>
        </authorList>
    </citation>
    <scope>NUCLEOTIDE SEQUENCE [LARGE SCALE GENOMIC DNA]</scope>
    <source>
        <strain evidence="9">XCY_ONT2</strain>
    </source>
</reference>
<proteinExistence type="predicted"/>
<dbReference type="InterPro" id="IPR029063">
    <property type="entry name" value="SAM-dependent_MTases_sf"/>
</dbReference>
<dbReference type="GO" id="GO:0120550">
    <property type="term" value="F:methyltransferase cap2 activity"/>
    <property type="evidence" value="ECO:0007669"/>
    <property type="project" value="UniProtKB-EC"/>
</dbReference>
<evidence type="ECO:0000313" key="10">
    <source>
        <dbReference type="Proteomes" id="UP001329430"/>
    </source>
</evidence>
<dbReference type="EMBL" id="JAVRBK010000010">
    <property type="protein sequence ID" value="KAK5638490.1"/>
    <property type="molecule type" value="Genomic_DNA"/>
</dbReference>
<protein>
    <recommendedName>
        <fullName evidence="2">Cap-specific mRNA (nucleoside-2'-O-)-methyltransferase 2</fullName>
        <ecNumber evidence="1">2.1.1.296</ecNumber>
    </recommendedName>
</protein>
<dbReference type="InterPro" id="IPR050851">
    <property type="entry name" value="mRNA_Cap_2O-Ribose_MeTrfase"/>
</dbReference>
<dbReference type="GO" id="GO:0032259">
    <property type="term" value="P:methylation"/>
    <property type="evidence" value="ECO:0007669"/>
    <property type="project" value="UniProtKB-KW"/>
</dbReference>
<evidence type="ECO:0000256" key="7">
    <source>
        <dbReference type="PROSITE-ProRule" id="PRU00946"/>
    </source>
</evidence>
<dbReference type="GO" id="GO:0006370">
    <property type="term" value="P:7-methylguanosine mRNA capping"/>
    <property type="evidence" value="ECO:0007669"/>
    <property type="project" value="TreeGrafter"/>
</dbReference>
<evidence type="ECO:0000256" key="1">
    <source>
        <dbReference type="ARBA" id="ARBA00012770"/>
    </source>
</evidence>
<gene>
    <name evidence="9" type="ORF">RI129_012785</name>
</gene>
<sequence>MLQSYNDFTTWNAAYITINFYFVVHNLKIHFKMSREDVDHNFNKKFTFTYNKEWLLPLEAYKCKPQQVESLQSMKAALNACKGQLNQFALAEWSKHTKFTDPSSSIVRTITKSFKIELLTQAWCKFYECLHAYPIVPNTEEFGSLHLCEAPGAFISALNYFLSVNYPKVKWNWRASTLNPYNDSNSLDEMIYDDRLIRHTLKNWEFGLDCTGDLRKFYNHEKLVEICKGVMLVTADGSIDCMKDPGEQEHHVHFLHYCEVMTALKVLGEHGNFVLKLFTMFEHETLCVMYLLNCAFKEVHVFKPCASKSGNSEVYVICLDYKSFDAKLWDTLIAPYFNGRQGETVMFPLELIPSDFVRQVEECAKFFMDLQCERINRNIKLFRTKNEDILHQIRTLKEKVAANYVQKFKITNRLSRRRRLIKSHRRS</sequence>
<feature type="domain" description="Adrift-type SAM-dependent 2'-O-MTase" evidence="8">
    <location>
        <begin position="117"/>
        <end position="323"/>
    </location>
</feature>
<comment type="catalytic activity">
    <reaction evidence="6">
        <text>a 5'-end (N(7)-methyl 5'-triphosphoguanosine)-(2'-O-methyl-ribonucleoside)-(ribonucleotide) in mRNA + S-adenosyl-L-methionine = a 5'-end (N(7)-methyl 5'-triphosphoguanosine)-(2'-O-methyl-ribonucleoside)-(2'-O-methyl-ribonucleotide) in mRNA + S-adenosyl-L-homocysteine + H(+)</text>
        <dbReference type="Rhea" id="RHEA:67024"/>
        <dbReference type="Rhea" id="RHEA-COMP:17169"/>
        <dbReference type="Rhea" id="RHEA-COMP:17170"/>
        <dbReference type="ChEBI" id="CHEBI:15378"/>
        <dbReference type="ChEBI" id="CHEBI:57856"/>
        <dbReference type="ChEBI" id="CHEBI:59789"/>
        <dbReference type="ChEBI" id="CHEBI:167612"/>
        <dbReference type="ChEBI" id="CHEBI:167614"/>
        <dbReference type="EC" id="2.1.1.296"/>
    </reaction>
</comment>
<dbReference type="SUPFAM" id="SSF53335">
    <property type="entry name" value="S-adenosyl-L-methionine-dependent methyltransferases"/>
    <property type="match status" value="1"/>
</dbReference>
<feature type="binding site" evidence="7">
    <location>
        <position position="152"/>
    </location>
    <ligand>
        <name>S-adenosyl-L-methionine</name>
        <dbReference type="ChEBI" id="CHEBI:59789"/>
    </ligand>
</feature>
<evidence type="ECO:0000256" key="2">
    <source>
        <dbReference type="ARBA" id="ARBA00021134"/>
    </source>
</evidence>
<dbReference type="Proteomes" id="UP001329430">
    <property type="component" value="Chromosome 10"/>
</dbReference>
<name>A0AAN7UUD4_9COLE</name>
<evidence type="ECO:0000256" key="6">
    <source>
        <dbReference type="ARBA" id="ARBA00049477"/>
    </source>
</evidence>
<feature type="active site" description="Proton acceptor" evidence="7">
    <location>
        <position position="276"/>
    </location>
</feature>
<evidence type="ECO:0000313" key="9">
    <source>
        <dbReference type="EMBL" id="KAK5638490.1"/>
    </source>
</evidence>
<dbReference type="Pfam" id="PF01728">
    <property type="entry name" value="FtsJ"/>
    <property type="match status" value="1"/>
</dbReference>
<evidence type="ECO:0000256" key="5">
    <source>
        <dbReference type="ARBA" id="ARBA00022691"/>
    </source>
</evidence>
<dbReference type="InterPro" id="IPR002877">
    <property type="entry name" value="RNA_MeTrfase_FtsJ_dom"/>
</dbReference>
<feature type="binding site" evidence="7">
    <location>
        <position position="171"/>
    </location>
    <ligand>
        <name>S-adenosyl-L-methionine</name>
        <dbReference type="ChEBI" id="CHEBI:59789"/>
    </ligand>
</feature>
<keyword evidence="3 7" id="KW-0489">Methyltransferase</keyword>
<feature type="binding site" evidence="7">
    <location>
        <position position="236"/>
    </location>
    <ligand>
        <name>S-adenosyl-L-methionine</name>
        <dbReference type="ChEBI" id="CHEBI:59789"/>
    </ligand>
</feature>
<dbReference type="PROSITE" id="PS51614">
    <property type="entry name" value="SAM_MT_ADRIFT"/>
    <property type="match status" value="1"/>
</dbReference>
<dbReference type="PANTHER" id="PTHR16121">
    <property type="entry name" value="CAP-SPECIFIC MRNA (NUCLEOSIDE-2'-O-)-METHYLTRANSFERASE 1-RELATED"/>
    <property type="match status" value="1"/>
</dbReference>
<keyword evidence="10" id="KW-1185">Reference proteome</keyword>
<dbReference type="EC" id="2.1.1.296" evidence="1"/>
<dbReference type="GO" id="GO:0005634">
    <property type="term" value="C:nucleus"/>
    <property type="evidence" value="ECO:0007669"/>
    <property type="project" value="UniProtKB-ARBA"/>
</dbReference>